<proteinExistence type="predicted"/>
<reference evidence="2" key="1">
    <citation type="journal article" date="2013" name="Genetics">
        <title>The draft genome and transcriptome of Panagrellus redivivus are shaped by the harsh demands of a free-living lifestyle.</title>
        <authorList>
            <person name="Srinivasan J."/>
            <person name="Dillman A.R."/>
            <person name="Macchietto M.G."/>
            <person name="Heikkinen L."/>
            <person name="Lakso M."/>
            <person name="Fracchia K.M."/>
            <person name="Antoshechkin I."/>
            <person name="Mortazavi A."/>
            <person name="Wong G."/>
            <person name="Sternberg P.W."/>
        </authorList>
    </citation>
    <scope>NUCLEOTIDE SEQUENCE [LARGE SCALE GENOMIC DNA]</scope>
    <source>
        <strain evidence="2">MT8872</strain>
    </source>
</reference>
<reference evidence="3" key="2">
    <citation type="submission" date="2020-10" db="UniProtKB">
        <authorList>
            <consortium name="WormBaseParasite"/>
        </authorList>
    </citation>
    <scope>IDENTIFICATION</scope>
</reference>
<organism evidence="2 3">
    <name type="scientific">Panagrellus redivivus</name>
    <name type="common">Microworm</name>
    <dbReference type="NCBI Taxonomy" id="6233"/>
    <lineage>
        <taxon>Eukaryota</taxon>
        <taxon>Metazoa</taxon>
        <taxon>Ecdysozoa</taxon>
        <taxon>Nematoda</taxon>
        <taxon>Chromadorea</taxon>
        <taxon>Rhabditida</taxon>
        <taxon>Tylenchina</taxon>
        <taxon>Panagrolaimomorpha</taxon>
        <taxon>Panagrolaimoidea</taxon>
        <taxon>Panagrolaimidae</taxon>
        <taxon>Panagrellus</taxon>
    </lineage>
</organism>
<keyword evidence="2" id="KW-1185">Reference proteome</keyword>
<feature type="transmembrane region" description="Helical" evidence="1">
    <location>
        <begin position="12"/>
        <end position="35"/>
    </location>
</feature>
<dbReference type="Proteomes" id="UP000492821">
    <property type="component" value="Unassembled WGS sequence"/>
</dbReference>
<sequence length="254" mass="29172">MNWNHNAAFTSVFSLSANILCFVINTISAYIYLRLAKRYVALEPKFVYYFCTFLCVACTIPHNLYLAIRWQPVVPTYSTIGMLLTGIPFLFSTLSCEISLFYYALSRCLKLVLRTRYTRRFRGMMALLTLFCIGVAYVTLLIKFLHRPEDNKIKVMCRNLHCVLSASVSVTAASLYFVFSSCNAIILVPYFAIAHGQMSNSSVAEQTNRHIFYILIANLVFTAIPMTLNIVALTVSWPFEPIRMIRQRIRLYQL</sequence>
<feature type="transmembrane region" description="Helical" evidence="1">
    <location>
        <begin position="212"/>
        <end position="239"/>
    </location>
</feature>
<dbReference type="AlphaFoldDB" id="A0A7E4VZS1"/>
<evidence type="ECO:0000313" key="3">
    <source>
        <dbReference type="WBParaSite" id="Pan_g4379.t1"/>
    </source>
</evidence>
<feature type="transmembrane region" description="Helical" evidence="1">
    <location>
        <begin position="47"/>
        <end position="68"/>
    </location>
</feature>
<dbReference type="WBParaSite" id="Pan_g4379.t1">
    <property type="protein sequence ID" value="Pan_g4379.t1"/>
    <property type="gene ID" value="Pan_g4379"/>
</dbReference>
<name>A0A7E4VZS1_PANRE</name>
<keyword evidence="1" id="KW-0472">Membrane</keyword>
<evidence type="ECO:0000313" key="2">
    <source>
        <dbReference type="Proteomes" id="UP000492821"/>
    </source>
</evidence>
<feature type="transmembrane region" description="Helical" evidence="1">
    <location>
        <begin position="80"/>
        <end position="105"/>
    </location>
</feature>
<keyword evidence="1" id="KW-1133">Transmembrane helix</keyword>
<feature type="transmembrane region" description="Helical" evidence="1">
    <location>
        <begin position="166"/>
        <end position="191"/>
    </location>
</feature>
<feature type="transmembrane region" description="Helical" evidence="1">
    <location>
        <begin position="126"/>
        <end position="146"/>
    </location>
</feature>
<accession>A0A7E4VZS1</accession>
<keyword evidence="1" id="KW-0812">Transmembrane</keyword>
<protein>
    <submittedName>
        <fullName evidence="3">G_PROTEIN_RECEP_F1_2 domain-containing protein</fullName>
    </submittedName>
</protein>
<evidence type="ECO:0000256" key="1">
    <source>
        <dbReference type="SAM" id="Phobius"/>
    </source>
</evidence>